<feature type="compositionally biased region" description="Polar residues" evidence="13">
    <location>
        <begin position="324"/>
        <end position="333"/>
    </location>
</feature>
<comment type="subunit">
    <text evidence="10">Homotetramer in membranes.</text>
</comment>
<evidence type="ECO:0000256" key="9">
    <source>
        <dbReference type="ARBA" id="ARBA00049657"/>
    </source>
</evidence>
<feature type="compositionally biased region" description="Polar residues" evidence="13">
    <location>
        <begin position="255"/>
        <end position="264"/>
    </location>
</feature>
<dbReference type="PROSITE" id="PS50297">
    <property type="entry name" value="ANK_REP_REGION"/>
    <property type="match status" value="3"/>
</dbReference>
<dbReference type="PANTHER" id="PTHR24198">
    <property type="entry name" value="ANKYRIN REPEAT AND PROTEIN KINASE DOMAIN-CONTAINING PROTEIN"/>
    <property type="match status" value="1"/>
</dbReference>
<dbReference type="PRINTS" id="PR01415">
    <property type="entry name" value="ANKYRIN"/>
</dbReference>
<keyword evidence="5" id="KW-0800">Toxin</keyword>
<dbReference type="AlphaFoldDB" id="A0AAJ7WHJ4"/>
<dbReference type="InterPro" id="IPR036770">
    <property type="entry name" value="Ankyrin_rpt-contain_sf"/>
</dbReference>
<proteinExistence type="inferred from homology"/>
<feature type="region of interest" description="Disordered" evidence="13">
    <location>
        <begin position="51"/>
        <end position="101"/>
    </location>
</feature>
<accession>A0AAJ7WHJ4</accession>
<feature type="region of interest" description="Disordered" evidence="13">
    <location>
        <begin position="395"/>
        <end position="419"/>
    </location>
</feature>
<reference evidence="15" key="1">
    <citation type="submission" date="2025-08" db="UniProtKB">
        <authorList>
            <consortium name="RefSeq"/>
        </authorList>
    </citation>
    <scope>IDENTIFICATION</scope>
</reference>
<keyword evidence="2" id="KW-0268">Exocytosis</keyword>
<comment type="similarity">
    <text evidence="9">Belongs to the cationic peptide 01 (latrotoxin) family. 03 (alpha-latrotoxin) subfamily.</text>
</comment>
<keyword evidence="5" id="KW-0638">Presynaptic neurotoxin</keyword>
<dbReference type="GO" id="GO:0044231">
    <property type="term" value="C:host cell presynaptic membrane"/>
    <property type="evidence" value="ECO:0007669"/>
    <property type="project" value="UniProtKB-KW"/>
</dbReference>
<sequence length="1001" mass="110747">MILSTVKHKAKLCHVLGTLLKRSADEWDLDEEDDVVNSSASRRLILRRIASPSRYRIQSPQPQPQQHHQRRHSPRPQSRDIKAQDGQESSPPRKEVVLQSSTEEDCSEFHLEPCFLGAPLALPSAHHPPSHVPLSQRVPRHIAPGHAQRILCYLDQRSPAHHQWRSCDLDCDTHDQWLNEDQLHRLKEQLHFEQLYREREVRERSVRSHHRHQRRAACTQHNQTSERERERLFGGQQVPAEQLHEGRTERHQHLHQTNPANPSQAHVHHRHRFDLSYGRETCYDPRHSQQHSSEFNTHNSRVAMRSSEFESAPIESTKPHLDSASIQTQSLQQLGPAGSRRHSRRLTRNFSIQPEVESSCVFQRHAHPPELLVLSGQGHFAHSGQGGIVVGHTTSASTTNVNSPSAAPQRRRLKTRSTSVDIYSASPRPSVAAIYAHQPSQYATPCGTCDEACLSGDEVSVMSGSASSSCWTTGVTSSCGAGGINARALQERSRQRRVSSTSATRKSISNTLNSPALSPSRTAKSSVRSRDTGYSEGTCRSSSSSSSSSDHSSTSGALASVSDDDDIVPENEHVFSEQQTNTKLSKKVGRTKSCPVATNRPQRLLAVKDQDLLPSPLPLARSRGNFVWPPTSISPLPPILPELQSGQLPHSPRISPCTERDSAISECKSPQVTDRSPVSPSLKRALSNDTRSNKSSDGCSTGGTASPSKILSNDSSIEKKSDSEEGQQQAVKGRERKASKTSNGESDREASRTEKRLSSSTPTLAVQQSLDCDFGDKLHTAKPEIDEGDYGIGPTYKKMSEAEYLSRLSIHDAARTGDLHVIKLLIRRDKKRWSETVDERGWTPLHLAAAYGHTDIVKFLCSEGAHIRALDPTGYTSMHVAAMNGNDACLQVLLKMGADVDNEASDGFTPLHLATLNNHADCVKTLLTWGANMGREDALGRTIQDMVEEYNLEEVGTLLKNIWTQFEKYRKAGKATGSRKGLRKLIQLAASNVSLSKDEIV</sequence>
<protein>
    <recommendedName>
        <fullName evidence="11">Alpha-latrotoxin</fullName>
    </recommendedName>
</protein>
<feature type="region of interest" description="Disordered" evidence="13">
    <location>
        <begin position="487"/>
        <end position="596"/>
    </location>
</feature>
<feature type="region of interest" description="Disordered" evidence="13">
    <location>
        <begin position="306"/>
        <end position="345"/>
    </location>
</feature>
<dbReference type="GO" id="GO:0044218">
    <property type="term" value="C:other organism cell membrane"/>
    <property type="evidence" value="ECO:0007669"/>
    <property type="project" value="UniProtKB-KW"/>
</dbReference>
<dbReference type="Pfam" id="PF00023">
    <property type="entry name" value="Ank"/>
    <property type="match status" value="1"/>
</dbReference>
<feature type="region of interest" description="Disordered" evidence="13">
    <location>
        <begin position="203"/>
        <end position="267"/>
    </location>
</feature>
<dbReference type="SUPFAM" id="SSF48403">
    <property type="entry name" value="Ankyrin repeat"/>
    <property type="match status" value="1"/>
</dbReference>
<dbReference type="Proteomes" id="UP000694867">
    <property type="component" value="Unplaced"/>
</dbReference>
<dbReference type="KEGG" id="goe:100897299"/>
<evidence type="ECO:0000256" key="6">
    <source>
        <dbReference type="ARBA" id="ARBA00023043"/>
    </source>
</evidence>
<evidence type="ECO:0000313" key="15">
    <source>
        <dbReference type="RefSeq" id="XP_028967082.1"/>
    </source>
</evidence>
<evidence type="ECO:0000256" key="5">
    <source>
        <dbReference type="ARBA" id="ARBA00023028"/>
    </source>
</evidence>
<feature type="compositionally biased region" description="Basic and acidic residues" evidence="13">
    <location>
        <begin position="745"/>
        <end position="757"/>
    </location>
</feature>
<dbReference type="Pfam" id="PF12796">
    <property type="entry name" value="Ank_2"/>
    <property type="match status" value="1"/>
</dbReference>
<dbReference type="RefSeq" id="XP_028967082.1">
    <property type="nucleotide sequence ID" value="XM_029111249.1"/>
</dbReference>
<feature type="compositionally biased region" description="Polar residues" evidence="13">
    <location>
        <begin position="687"/>
        <end position="711"/>
    </location>
</feature>
<keyword evidence="5" id="KW-0528">Neurotoxin</keyword>
<keyword evidence="3" id="KW-1052">Target cell membrane</keyword>
<evidence type="ECO:0000256" key="4">
    <source>
        <dbReference type="ARBA" id="ARBA00022737"/>
    </source>
</evidence>
<feature type="compositionally biased region" description="Polar residues" evidence="13">
    <location>
        <begin position="498"/>
        <end position="526"/>
    </location>
</feature>
<name>A0AAJ7WHJ4_9ACAR</name>
<feature type="compositionally biased region" description="Polar residues" evidence="13">
    <location>
        <begin position="395"/>
        <end position="406"/>
    </location>
</feature>
<feature type="compositionally biased region" description="Low complexity" evidence="13">
    <location>
        <begin position="541"/>
        <end position="555"/>
    </location>
</feature>
<feature type="repeat" description="ANK" evidence="12">
    <location>
        <begin position="840"/>
        <end position="872"/>
    </location>
</feature>
<keyword evidence="14" id="KW-1185">Reference proteome</keyword>
<feature type="compositionally biased region" description="Polar residues" evidence="13">
    <location>
        <begin position="668"/>
        <end position="679"/>
    </location>
</feature>
<evidence type="ECO:0000256" key="1">
    <source>
        <dbReference type="ARBA" id="ARBA00004175"/>
    </source>
</evidence>
<keyword evidence="8" id="KW-1053">Target membrane</keyword>
<evidence type="ECO:0000256" key="11">
    <source>
        <dbReference type="ARBA" id="ARBA00049811"/>
    </source>
</evidence>
<comment type="subcellular location">
    <subcellularLocation>
        <location evidence="1">Target cell membrane</location>
    </subcellularLocation>
</comment>
<keyword evidence="7" id="KW-0472">Membrane</keyword>
<evidence type="ECO:0000256" key="3">
    <source>
        <dbReference type="ARBA" id="ARBA00022537"/>
    </source>
</evidence>
<dbReference type="PANTHER" id="PTHR24198:SF165">
    <property type="entry name" value="ANKYRIN REPEAT-CONTAINING PROTEIN-RELATED"/>
    <property type="match status" value="1"/>
</dbReference>
<evidence type="ECO:0000256" key="7">
    <source>
        <dbReference type="ARBA" id="ARBA00023136"/>
    </source>
</evidence>
<dbReference type="GeneID" id="100897299"/>
<evidence type="ECO:0000313" key="14">
    <source>
        <dbReference type="Proteomes" id="UP000694867"/>
    </source>
</evidence>
<evidence type="ECO:0000256" key="2">
    <source>
        <dbReference type="ARBA" id="ARBA00022483"/>
    </source>
</evidence>
<gene>
    <name evidence="15" type="primary">LOC100897299</name>
</gene>
<feature type="compositionally biased region" description="Basic and acidic residues" evidence="13">
    <location>
        <begin position="242"/>
        <end position="251"/>
    </location>
</feature>
<evidence type="ECO:0000256" key="12">
    <source>
        <dbReference type="PROSITE-ProRule" id="PRU00023"/>
    </source>
</evidence>
<dbReference type="SMART" id="SM00248">
    <property type="entry name" value="ANK"/>
    <property type="match status" value="4"/>
</dbReference>
<evidence type="ECO:0000256" key="8">
    <source>
        <dbReference type="ARBA" id="ARBA00023298"/>
    </source>
</evidence>
<keyword evidence="4" id="KW-0677">Repeat</keyword>
<dbReference type="PROSITE" id="PS50088">
    <property type="entry name" value="ANK_REPEAT"/>
    <property type="match status" value="3"/>
</dbReference>
<evidence type="ECO:0000256" key="10">
    <source>
        <dbReference type="ARBA" id="ARBA00049715"/>
    </source>
</evidence>
<feature type="region of interest" description="Disordered" evidence="13">
    <location>
        <begin position="638"/>
        <end position="764"/>
    </location>
</feature>
<feature type="compositionally biased region" description="Low complexity" evidence="13">
    <location>
        <begin position="51"/>
        <end position="66"/>
    </location>
</feature>
<dbReference type="GO" id="GO:0006887">
    <property type="term" value="P:exocytosis"/>
    <property type="evidence" value="ECO:0007669"/>
    <property type="project" value="UniProtKB-KW"/>
</dbReference>
<dbReference type="Gene3D" id="1.25.40.20">
    <property type="entry name" value="Ankyrin repeat-containing domain"/>
    <property type="match status" value="1"/>
</dbReference>
<feature type="compositionally biased region" description="Basic and acidic residues" evidence="13">
    <location>
        <begin position="77"/>
        <end position="96"/>
    </location>
</feature>
<keyword evidence="6 12" id="KW-0040">ANK repeat</keyword>
<feature type="repeat" description="ANK" evidence="12">
    <location>
        <begin position="873"/>
        <end position="905"/>
    </location>
</feature>
<dbReference type="InterPro" id="IPR002110">
    <property type="entry name" value="Ankyrin_rpt"/>
</dbReference>
<organism evidence="14 15">
    <name type="scientific">Galendromus occidentalis</name>
    <name type="common">western predatory mite</name>
    <dbReference type="NCBI Taxonomy" id="34638"/>
    <lineage>
        <taxon>Eukaryota</taxon>
        <taxon>Metazoa</taxon>
        <taxon>Ecdysozoa</taxon>
        <taxon>Arthropoda</taxon>
        <taxon>Chelicerata</taxon>
        <taxon>Arachnida</taxon>
        <taxon>Acari</taxon>
        <taxon>Parasitiformes</taxon>
        <taxon>Mesostigmata</taxon>
        <taxon>Gamasina</taxon>
        <taxon>Phytoseioidea</taxon>
        <taxon>Phytoseiidae</taxon>
        <taxon>Typhlodrominae</taxon>
        <taxon>Galendromus</taxon>
    </lineage>
</organism>
<feature type="repeat" description="ANK" evidence="12">
    <location>
        <begin position="906"/>
        <end position="938"/>
    </location>
</feature>
<evidence type="ECO:0000256" key="13">
    <source>
        <dbReference type="SAM" id="MobiDB-lite"/>
    </source>
</evidence>